<accession>A0A182NJQ8</accession>
<comment type="similarity">
    <text evidence="2">Belongs to the arthropod PDH family.</text>
</comment>
<keyword evidence="3" id="KW-0964">Secreted</keyword>
<evidence type="ECO:0000313" key="6">
    <source>
        <dbReference type="Proteomes" id="UP000075884"/>
    </source>
</evidence>
<keyword evidence="4" id="KW-0027">Amidation</keyword>
<evidence type="ECO:0000313" key="5">
    <source>
        <dbReference type="EnsemblMetazoa" id="ADIR007888-PA"/>
    </source>
</evidence>
<evidence type="ECO:0000256" key="2">
    <source>
        <dbReference type="ARBA" id="ARBA00010172"/>
    </source>
</evidence>
<organism evidence="5 6">
    <name type="scientific">Anopheles dirus</name>
    <dbReference type="NCBI Taxonomy" id="7168"/>
    <lineage>
        <taxon>Eukaryota</taxon>
        <taxon>Metazoa</taxon>
        <taxon>Ecdysozoa</taxon>
        <taxon>Arthropoda</taxon>
        <taxon>Hexapoda</taxon>
        <taxon>Insecta</taxon>
        <taxon>Pterygota</taxon>
        <taxon>Neoptera</taxon>
        <taxon>Endopterygota</taxon>
        <taxon>Diptera</taxon>
        <taxon>Nematocera</taxon>
        <taxon>Culicoidea</taxon>
        <taxon>Culicidae</taxon>
        <taxon>Anophelinae</taxon>
        <taxon>Anopheles</taxon>
    </lineage>
</organism>
<dbReference type="GO" id="GO:0005576">
    <property type="term" value="C:extracellular region"/>
    <property type="evidence" value="ECO:0007669"/>
    <property type="project" value="UniProtKB-SubCell"/>
</dbReference>
<name>A0A182NJQ8_9DIPT</name>
<reference evidence="5" key="2">
    <citation type="submission" date="2020-05" db="UniProtKB">
        <authorList>
            <consortium name="EnsemblMetazoa"/>
        </authorList>
    </citation>
    <scope>IDENTIFICATION</scope>
    <source>
        <strain evidence="5">WRAIR2</strain>
    </source>
</reference>
<dbReference type="InterPro" id="IPR009396">
    <property type="entry name" value="Pigment_DH"/>
</dbReference>
<evidence type="ECO:0000256" key="3">
    <source>
        <dbReference type="ARBA" id="ARBA00022525"/>
    </source>
</evidence>
<sequence length="146" mass="16640">GDTIVQDKPVASHLFFGNLLRIYIHERITHIVRCPQRSLVTMAKVSAACVMLVCLWLRVSAALPAFEDDRDLDKELYIRQLAEWLADQSADFLNDLTSFPPCRPCSYERHRQQPISVMPRAPYAKRNSELINSLLSLPKTMNDAGK</sequence>
<dbReference type="GO" id="GO:0005179">
    <property type="term" value="F:hormone activity"/>
    <property type="evidence" value="ECO:0007669"/>
    <property type="project" value="InterPro"/>
</dbReference>
<evidence type="ECO:0000256" key="4">
    <source>
        <dbReference type="ARBA" id="ARBA00022815"/>
    </source>
</evidence>
<protein>
    <recommendedName>
        <fullName evidence="7">Pigment dispersing factor</fullName>
    </recommendedName>
</protein>
<dbReference type="STRING" id="7168.A0A182NJQ8"/>
<evidence type="ECO:0000256" key="1">
    <source>
        <dbReference type="ARBA" id="ARBA00004613"/>
    </source>
</evidence>
<dbReference type="EnsemblMetazoa" id="ADIR007888-RA">
    <property type="protein sequence ID" value="ADIR007888-PA"/>
    <property type="gene ID" value="ADIR007888"/>
</dbReference>
<dbReference type="Pfam" id="PF06324">
    <property type="entry name" value="Pigment_DH"/>
    <property type="match status" value="1"/>
</dbReference>
<dbReference type="Proteomes" id="UP000075884">
    <property type="component" value="Unassembled WGS sequence"/>
</dbReference>
<dbReference type="GO" id="GO:0009416">
    <property type="term" value="P:response to light stimulus"/>
    <property type="evidence" value="ECO:0007669"/>
    <property type="project" value="InterPro"/>
</dbReference>
<evidence type="ECO:0008006" key="7">
    <source>
        <dbReference type="Google" id="ProtNLM"/>
    </source>
</evidence>
<reference evidence="6" key="1">
    <citation type="submission" date="2013-03" db="EMBL/GenBank/DDBJ databases">
        <title>The Genome Sequence of Anopheles dirus WRAIR2.</title>
        <authorList>
            <consortium name="The Broad Institute Genomics Platform"/>
            <person name="Neafsey D.E."/>
            <person name="Walton C."/>
            <person name="Walker B."/>
            <person name="Young S.K."/>
            <person name="Zeng Q."/>
            <person name="Gargeya S."/>
            <person name="Fitzgerald M."/>
            <person name="Haas B."/>
            <person name="Abouelleil A."/>
            <person name="Allen A.W."/>
            <person name="Alvarado L."/>
            <person name="Arachchi H.M."/>
            <person name="Berlin A.M."/>
            <person name="Chapman S.B."/>
            <person name="Gainer-Dewar J."/>
            <person name="Goldberg J."/>
            <person name="Griggs A."/>
            <person name="Gujja S."/>
            <person name="Hansen M."/>
            <person name="Howarth C."/>
            <person name="Imamovic A."/>
            <person name="Ireland A."/>
            <person name="Larimer J."/>
            <person name="McCowan C."/>
            <person name="Murphy C."/>
            <person name="Pearson M."/>
            <person name="Poon T.W."/>
            <person name="Priest M."/>
            <person name="Roberts A."/>
            <person name="Saif S."/>
            <person name="Shea T."/>
            <person name="Sisk P."/>
            <person name="Sykes S."/>
            <person name="Wortman J."/>
            <person name="Nusbaum C."/>
            <person name="Birren B."/>
        </authorList>
    </citation>
    <scope>NUCLEOTIDE SEQUENCE [LARGE SCALE GENOMIC DNA]</scope>
    <source>
        <strain evidence="6">WRAIR2</strain>
    </source>
</reference>
<comment type="subcellular location">
    <subcellularLocation>
        <location evidence="1">Secreted</location>
    </subcellularLocation>
</comment>
<dbReference type="VEuPathDB" id="VectorBase:ADIR007888"/>
<keyword evidence="6" id="KW-1185">Reference proteome</keyword>
<dbReference type="AlphaFoldDB" id="A0A182NJQ8"/>
<proteinExistence type="inferred from homology"/>